<dbReference type="AlphaFoldDB" id="A0A7T8HF56"/>
<proteinExistence type="predicted"/>
<protein>
    <submittedName>
        <fullName evidence="1">Uncharacterized protein</fullName>
    </submittedName>
</protein>
<gene>
    <name evidence="1" type="ORF">FKW44_009130</name>
</gene>
<feature type="non-terminal residue" evidence="1">
    <location>
        <position position="1"/>
    </location>
</feature>
<organism evidence="1 2">
    <name type="scientific">Caligus rogercresseyi</name>
    <name type="common">Sea louse</name>
    <dbReference type="NCBI Taxonomy" id="217165"/>
    <lineage>
        <taxon>Eukaryota</taxon>
        <taxon>Metazoa</taxon>
        <taxon>Ecdysozoa</taxon>
        <taxon>Arthropoda</taxon>
        <taxon>Crustacea</taxon>
        <taxon>Multicrustacea</taxon>
        <taxon>Hexanauplia</taxon>
        <taxon>Copepoda</taxon>
        <taxon>Siphonostomatoida</taxon>
        <taxon>Caligidae</taxon>
        <taxon>Caligus</taxon>
    </lineage>
</organism>
<sequence length="50" mass="5507">TWSCSGLLLLKGAYRREEAPPSFKSSSSFKAKNSDGLVEEVTFKLKGIDK</sequence>
<keyword evidence="2" id="KW-1185">Reference proteome</keyword>
<dbReference type="EMBL" id="CP045895">
    <property type="protein sequence ID" value="QQP48725.1"/>
    <property type="molecule type" value="Genomic_DNA"/>
</dbReference>
<reference evidence="2" key="1">
    <citation type="submission" date="2021-01" db="EMBL/GenBank/DDBJ databases">
        <title>Caligus Genome Assembly.</title>
        <authorList>
            <person name="Gallardo-Escarate C."/>
        </authorList>
    </citation>
    <scope>NUCLEOTIDE SEQUENCE [LARGE SCALE GENOMIC DNA]</scope>
</reference>
<evidence type="ECO:0000313" key="2">
    <source>
        <dbReference type="Proteomes" id="UP000595437"/>
    </source>
</evidence>
<dbReference type="Proteomes" id="UP000595437">
    <property type="component" value="Chromosome 6"/>
</dbReference>
<evidence type="ECO:0000313" key="1">
    <source>
        <dbReference type="EMBL" id="QQP48725.1"/>
    </source>
</evidence>
<feature type="non-terminal residue" evidence="1">
    <location>
        <position position="50"/>
    </location>
</feature>
<accession>A0A7T8HF56</accession>
<name>A0A7T8HF56_CALRO</name>